<dbReference type="NCBIfam" id="TIGR02549">
    <property type="entry name" value="CRISPR_DxTHG"/>
    <property type="match status" value="1"/>
</dbReference>
<dbReference type="NCBIfam" id="TIGR02221">
    <property type="entry name" value="cas_TM1812"/>
    <property type="match status" value="1"/>
</dbReference>
<dbReference type="RefSeq" id="WP_028315706.1">
    <property type="nucleotide sequence ID" value="NZ_FQZU01000020.1"/>
</dbReference>
<evidence type="ECO:0000313" key="2">
    <source>
        <dbReference type="Proteomes" id="UP000183994"/>
    </source>
</evidence>
<evidence type="ECO:0000313" key="1">
    <source>
        <dbReference type="EMBL" id="SHK23531.1"/>
    </source>
</evidence>
<keyword evidence="2" id="KW-1185">Reference proteome</keyword>
<dbReference type="STRING" id="1121393.SAMN02745216_03139"/>
<proteinExistence type="predicted"/>
<accession>A0A1M6QTF2</accession>
<protein>
    <submittedName>
        <fullName evidence="1">CRISPR-associated protein, TM1812 family</fullName>
    </submittedName>
</protein>
<sequence length="437" mass="48658">MARHFISFLGTNDYLPCTYYRTGEEMTPEVRFVQEAMAEILCRRWSGEDRITVFTTRDALEKNWRDNGQRDREGKPLERLGLEQALSRRGLPCKVESIIIPEGGSEDEIWQIFSTVLDAIQDQSSLYLDITHAFRSIPLLGTVVLHYAKVVKEASIEGIYYGAFEALGTPWEVKSIPVEERLVPIFDLTPFVTLLDWSLAFDRFIGAGDAKPVSDLARKGVMPMLKATQGKDAVASAVRIMADRLEDFTLTLATCRGKGISGAASRLQERLNDCKKVDVQAEMIPLLEKVETRMAPFAGDATRDGVAAARWCLDHSLYQQGFTILSETLVSHVAAEAGLNPEERKDRIIANQAAKIFKDNLLEDLWKPEARSNAEKTKKCLAFFDGSEGLADKILELAGLRNDINHAGFTQSAMPPRSVESKLKNILEDVESALGLS</sequence>
<dbReference type="AlphaFoldDB" id="A0A1M6QTF2"/>
<name>A0A1M6QTF2_9BACT</name>
<organism evidence="1 2">
    <name type="scientific">Desulfatibacillum alkenivorans DSM 16219</name>
    <dbReference type="NCBI Taxonomy" id="1121393"/>
    <lineage>
        <taxon>Bacteria</taxon>
        <taxon>Pseudomonadati</taxon>
        <taxon>Thermodesulfobacteriota</taxon>
        <taxon>Desulfobacteria</taxon>
        <taxon>Desulfobacterales</taxon>
        <taxon>Desulfatibacillaceae</taxon>
        <taxon>Desulfatibacillum</taxon>
    </lineage>
</organism>
<dbReference type="EMBL" id="FQZU01000020">
    <property type="protein sequence ID" value="SHK23531.1"/>
    <property type="molecule type" value="Genomic_DNA"/>
</dbReference>
<dbReference type="OrthoDB" id="9777703at2"/>
<dbReference type="InterPro" id="IPR013383">
    <property type="entry name" value="CRISPR-assoc_prot_DxTHG_CS"/>
</dbReference>
<gene>
    <name evidence="1" type="ORF">SAMN02745216_03139</name>
</gene>
<reference evidence="2" key="1">
    <citation type="submission" date="2016-11" db="EMBL/GenBank/DDBJ databases">
        <authorList>
            <person name="Varghese N."/>
            <person name="Submissions S."/>
        </authorList>
    </citation>
    <scope>NUCLEOTIDE SEQUENCE [LARGE SCALE GENOMIC DNA]</scope>
    <source>
        <strain evidence="2">DSM 16219</strain>
    </source>
</reference>
<dbReference type="CDD" id="cd09732">
    <property type="entry name" value="Csx1_III-U"/>
    <property type="match status" value="1"/>
</dbReference>
<dbReference type="Proteomes" id="UP000183994">
    <property type="component" value="Unassembled WGS sequence"/>
</dbReference>
<dbReference type="InterPro" id="IPR011742">
    <property type="entry name" value="CRISPR-assoc_prot_TM1812"/>
</dbReference>